<dbReference type="GO" id="GO:0005737">
    <property type="term" value="C:cytoplasm"/>
    <property type="evidence" value="ECO:0007669"/>
    <property type="project" value="TreeGrafter"/>
</dbReference>
<reference evidence="2 3" key="1">
    <citation type="journal article" date="2006" name="Science">
        <title>Phytophthora genome sequences uncover evolutionary origins and mechanisms of pathogenesis.</title>
        <authorList>
            <person name="Tyler B.M."/>
            <person name="Tripathy S."/>
            <person name="Zhang X."/>
            <person name="Dehal P."/>
            <person name="Jiang R.H."/>
            <person name="Aerts A."/>
            <person name="Arredondo F.D."/>
            <person name="Baxter L."/>
            <person name="Bensasson D."/>
            <person name="Beynon J.L."/>
            <person name="Chapman J."/>
            <person name="Damasceno C.M."/>
            <person name="Dorrance A.E."/>
            <person name="Dou D."/>
            <person name="Dickerman A.W."/>
            <person name="Dubchak I.L."/>
            <person name="Garbelotto M."/>
            <person name="Gijzen M."/>
            <person name="Gordon S.G."/>
            <person name="Govers F."/>
            <person name="Grunwald N.J."/>
            <person name="Huang W."/>
            <person name="Ivors K.L."/>
            <person name="Jones R.W."/>
            <person name="Kamoun S."/>
            <person name="Krampis K."/>
            <person name="Lamour K.H."/>
            <person name="Lee M.K."/>
            <person name="McDonald W.H."/>
            <person name="Medina M."/>
            <person name="Meijer H.J."/>
            <person name="Nordberg E.K."/>
            <person name="Maclean D.J."/>
            <person name="Ospina-Giraldo M.D."/>
            <person name="Morris P.F."/>
            <person name="Phuntumart V."/>
            <person name="Putnam N.H."/>
            <person name="Rash S."/>
            <person name="Rose J.K."/>
            <person name="Sakihama Y."/>
            <person name="Salamov A.A."/>
            <person name="Savidor A."/>
            <person name="Scheuring C.F."/>
            <person name="Smith B.M."/>
            <person name="Sobral B.W."/>
            <person name="Terry A."/>
            <person name="Torto-Alalibo T.A."/>
            <person name="Win J."/>
            <person name="Xu Z."/>
            <person name="Zhang H."/>
            <person name="Grigoriev I.V."/>
            <person name="Rokhsar D.S."/>
            <person name="Boore J.L."/>
        </authorList>
    </citation>
    <scope>NUCLEOTIDE SEQUENCE [LARGE SCALE GENOMIC DNA]</scope>
    <source>
        <strain evidence="2 3">P6497</strain>
    </source>
</reference>
<keyword evidence="3" id="KW-1185">Reference proteome</keyword>
<dbReference type="GeneID" id="20640986"/>
<organism evidence="2 3">
    <name type="scientific">Phytophthora sojae (strain P6497)</name>
    <name type="common">Soybean stem and root rot agent</name>
    <name type="synonym">Phytophthora megasperma f. sp. glycines</name>
    <dbReference type="NCBI Taxonomy" id="1094619"/>
    <lineage>
        <taxon>Eukaryota</taxon>
        <taxon>Sar</taxon>
        <taxon>Stramenopiles</taxon>
        <taxon>Oomycota</taxon>
        <taxon>Peronosporomycetes</taxon>
        <taxon>Peronosporales</taxon>
        <taxon>Peronosporaceae</taxon>
        <taxon>Phytophthora</taxon>
    </lineage>
</organism>
<dbReference type="InterPro" id="IPR013078">
    <property type="entry name" value="His_Pase_superF_clade-1"/>
</dbReference>
<dbReference type="SMART" id="SM00855">
    <property type="entry name" value="PGAM"/>
    <property type="match status" value="1"/>
</dbReference>
<dbReference type="GO" id="GO:0016791">
    <property type="term" value="F:phosphatase activity"/>
    <property type="evidence" value="ECO:0007669"/>
    <property type="project" value="TreeGrafter"/>
</dbReference>
<name>G4YFS9_PHYSP</name>
<proteinExistence type="predicted"/>
<dbReference type="AlphaFoldDB" id="G4YFS9"/>
<dbReference type="PANTHER" id="PTHR48100:SF1">
    <property type="entry name" value="HISTIDINE PHOSPHATASE FAMILY PROTEIN-RELATED"/>
    <property type="match status" value="1"/>
</dbReference>
<evidence type="ECO:0000313" key="3">
    <source>
        <dbReference type="Proteomes" id="UP000002640"/>
    </source>
</evidence>
<dbReference type="InterPro" id="IPR029033">
    <property type="entry name" value="His_PPase_superfam"/>
</dbReference>
<dbReference type="Pfam" id="PF00300">
    <property type="entry name" value="His_Phos_1"/>
    <property type="match status" value="1"/>
</dbReference>
<dbReference type="EMBL" id="JH159151">
    <property type="protein sequence ID" value="EGZ27656.1"/>
    <property type="molecule type" value="Genomic_DNA"/>
</dbReference>
<dbReference type="InParanoid" id="G4YFS9"/>
<dbReference type="CDD" id="cd07040">
    <property type="entry name" value="HP"/>
    <property type="match status" value="1"/>
</dbReference>
<dbReference type="OMA" id="TCDHRRS"/>
<feature type="signal peptide" evidence="1">
    <location>
        <begin position="1"/>
        <end position="25"/>
    </location>
</feature>
<keyword evidence="1" id="KW-0732">Signal</keyword>
<dbReference type="SUPFAM" id="SSF53254">
    <property type="entry name" value="Phosphoglycerate mutase-like"/>
    <property type="match status" value="1"/>
</dbReference>
<sequence>MRLFTPPPPLLLLVLLELLVALSLALPEGDDSDVPFSLRYVPGFFKQGTASVKVPDSNPEHLGLLDNVTWGDVEAYINGRATQGVQVKLFLFLRHGEGIHNVAEAKYGTEEWERYYRKLAEYTDAKLTALGVQQAEKASERLDTELKRGLKIEEVVVSPLERTLHTAMIAYRNHKGIPKHSMEWPRETIGVCTCDMRGTISSKALQYPRIDFSDVWSDADPWWTPDHRETDSHINDRARVFLNRVFYGHKASHLGVVTHSGMTHAAMRVIGHREYNVATAEIVPFLLEDTNSMHTIPSVLSGKGNN</sequence>
<dbReference type="PANTHER" id="PTHR48100">
    <property type="entry name" value="BROAD-SPECIFICITY PHOSPHATASE YOR283W-RELATED"/>
    <property type="match status" value="1"/>
</dbReference>
<dbReference type="SMR" id="G4YFS9"/>
<protein>
    <recommendedName>
        <fullName evidence="4">Phosphoglycerate mutase family</fullName>
    </recommendedName>
</protein>
<gene>
    <name evidence="2" type="ORF">PHYSODRAFT_293431</name>
</gene>
<dbReference type="Proteomes" id="UP000002640">
    <property type="component" value="Unassembled WGS sequence"/>
</dbReference>
<evidence type="ECO:0000313" key="2">
    <source>
        <dbReference type="EMBL" id="EGZ27656.1"/>
    </source>
</evidence>
<dbReference type="KEGG" id="psoj:PHYSODRAFT_293431"/>
<evidence type="ECO:0008006" key="4">
    <source>
        <dbReference type="Google" id="ProtNLM"/>
    </source>
</evidence>
<evidence type="ECO:0000256" key="1">
    <source>
        <dbReference type="SAM" id="SignalP"/>
    </source>
</evidence>
<dbReference type="RefSeq" id="XP_009514931.1">
    <property type="nucleotide sequence ID" value="XM_009516636.1"/>
</dbReference>
<dbReference type="Gene3D" id="3.40.50.1240">
    <property type="entry name" value="Phosphoglycerate mutase-like"/>
    <property type="match status" value="1"/>
</dbReference>
<accession>G4YFS9</accession>
<dbReference type="InterPro" id="IPR050275">
    <property type="entry name" value="PGM_Phosphatase"/>
</dbReference>
<feature type="chain" id="PRO_5003471229" description="Phosphoglycerate mutase family" evidence="1">
    <location>
        <begin position="26"/>
        <end position="306"/>
    </location>
</feature>